<dbReference type="Proteomes" id="UP000644749">
    <property type="component" value="Unassembled WGS sequence"/>
</dbReference>
<dbReference type="PROSITE" id="PS51257">
    <property type="entry name" value="PROKAR_LIPOPROTEIN"/>
    <property type="match status" value="1"/>
</dbReference>
<feature type="signal peptide" evidence="1">
    <location>
        <begin position="1"/>
        <end position="21"/>
    </location>
</feature>
<evidence type="ECO:0000313" key="3">
    <source>
        <dbReference type="Proteomes" id="UP000644749"/>
    </source>
</evidence>
<organism evidence="2 3">
    <name type="scientific">Paracoccus aerius</name>
    <dbReference type="NCBI Taxonomy" id="1915382"/>
    <lineage>
        <taxon>Bacteria</taxon>
        <taxon>Pseudomonadati</taxon>
        <taxon>Pseudomonadota</taxon>
        <taxon>Alphaproteobacteria</taxon>
        <taxon>Rhodobacterales</taxon>
        <taxon>Paracoccaceae</taxon>
        <taxon>Paracoccus</taxon>
    </lineage>
</organism>
<dbReference type="EMBL" id="JAESHT010000005">
    <property type="protein sequence ID" value="MBL3673381.1"/>
    <property type="molecule type" value="Genomic_DNA"/>
</dbReference>
<name>A0ABS1S3U8_9RHOB</name>
<proteinExistence type="predicted"/>
<gene>
    <name evidence="2" type="ORF">JL111_07740</name>
</gene>
<protein>
    <recommendedName>
        <fullName evidence="4">C-type lysozyme inhibitor domain-containing protein</fullName>
    </recommendedName>
</protein>
<feature type="chain" id="PRO_5046345647" description="C-type lysozyme inhibitor domain-containing protein" evidence="1">
    <location>
        <begin position="22"/>
        <end position="111"/>
    </location>
</feature>
<reference evidence="2 3" key="1">
    <citation type="submission" date="2021-01" db="EMBL/GenBank/DDBJ databases">
        <title>011410 draft genome.</title>
        <authorList>
            <person name="Lang L."/>
        </authorList>
    </citation>
    <scope>NUCLEOTIDE SEQUENCE [LARGE SCALE GENOMIC DNA]</scope>
    <source>
        <strain evidence="2 3">KCTC 42845</strain>
    </source>
</reference>
<sequence length="111" mass="11894">MTRTVLPAALFSALLIGACSAPPSSPRPTDQLPFMGSWNCGATTMTFTPESYLPANDASPIRIARFSTQNRVTTMTLADGAVIQVQWQNDNQMTFTSQTTGDSFDCARVAG</sequence>
<evidence type="ECO:0000313" key="2">
    <source>
        <dbReference type="EMBL" id="MBL3673381.1"/>
    </source>
</evidence>
<evidence type="ECO:0008006" key="4">
    <source>
        <dbReference type="Google" id="ProtNLM"/>
    </source>
</evidence>
<keyword evidence="3" id="KW-1185">Reference proteome</keyword>
<comment type="caution">
    <text evidence="2">The sequence shown here is derived from an EMBL/GenBank/DDBJ whole genome shotgun (WGS) entry which is preliminary data.</text>
</comment>
<accession>A0ABS1S3U8</accession>
<keyword evidence="1" id="KW-0732">Signal</keyword>
<evidence type="ECO:0000256" key="1">
    <source>
        <dbReference type="SAM" id="SignalP"/>
    </source>
</evidence>
<dbReference type="RefSeq" id="WP_191309249.1">
    <property type="nucleotide sequence ID" value="NZ_BNCL01000005.1"/>
</dbReference>